<accession>A0A154P8T4</accession>
<dbReference type="InterPro" id="IPR003598">
    <property type="entry name" value="Ig_sub2"/>
</dbReference>
<keyword evidence="6" id="KW-0472">Membrane</keyword>
<dbReference type="STRING" id="178035.A0A154P8T4"/>
<evidence type="ECO:0000256" key="5">
    <source>
        <dbReference type="ARBA" id="ARBA00022737"/>
    </source>
</evidence>
<dbReference type="EMBL" id="KQ434827">
    <property type="protein sequence ID" value="KZC07628.1"/>
    <property type="molecule type" value="Genomic_DNA"/>
</dbReference>
<dbReference type="PROSITE" id="PS51450">
    <property type="entry name" value="LRR"/>
    <property type="match status" value="1"/>
</dbReference>
<dbReference type="OrthoDB" id="676979at2759"/>
<keyword evidence="4" id="KW-0732">Signal</keyword>
<feature type="domain" description="Ig-like" evidence="11">
    <location>
        <begin position="210"/>
        <end position="307"/>
    </location>
</feature>
<dbReference type="SMART" id="SM00408">
    <property type="entry name" value="IGc2"/>
    <property type="match status" value="3"/>
</dbReference>
<evidence type="ECO:0000256" key="6">
    <source>
        <dbReference type="ARBA" id="ARBA00023136"/>
    </source>
</evidence>
<dbReference type="InterPro" id="IPR032675">
    <property type="entry name" value="LRR_dom_sf"/>
</dbReference>
<dbReference type="GO" id="GO:0043005">
    <property type="term" value="C:neuron projection"/>
    <property type="evidence" value="ECO:0007669"/>
    <property type="project" value="TreeGrafter"/>
</dbReference>
<dbReference type="SUPFAM" id="SSF48726">
    <property type="entry name" value="Immunoglobulin"/>
    <property type="match status" value="3"/>
</dbReference>
<evidence type="ECO:0000256" key="8">
    <source>
        <dbReference type="ARBA" id="ARBA00023180"/>
    </source>
</evidence>
<dbReference type="InterPro" id="IPR036179">
    <property type="entry name" value="Ig-like_dom_sf"/>
</dbReference>
<dbReference type="Pfam" id="PF07679">
    <property type="entry name" value="I-set"/>
    <property type="match status" value="1"/>
</dbReference>
<dbReference type="PANTHER" id="PTHR12231:SF265">
    <property type="entry name" value="DPR-INTERACTING PROTEIN LAMBDA"/>
    <property type="match status" value="1"/>
</dbReference>
<dbReference type="SMART" id="SM00369">
    <property type="entry name" value="LRR_TYP"/>
    <property type="match status" value="3"/>
</dbReference>
<evidence type="ECO:0000256" key="9">
    <source>
        <dbReference type="ARBA" id="ARBA00023319"/>
    </source>
</evidence>
<feature type="compositionally biased region" description="Polar residues" evidence="10">
    <location>
        <begin position="392"/>
        <end position="402"/>
    </location>
</feature>
<evidence type="ECO:0000256" key="7">
    <source>
        <dbReference type="ARBA" id="ARBA00023157"/>
    </source>
</evidence>
<sequence length="716" mass="81926">MPKSELEPEFLALLENHTVIQGRDVCFTCVVNHLQSYKVAWIKSDSKAILAIHTHMVAHNPRLSVTHNGHNTWKLHVTNVQPNDSGTYMCQVNTEPMRSQTGHMKVVIPPDIMDLDDSADNLTAKENSDLRLRCRATGTPKPKITWRREDGRNITLRSERGIQQVTFYEGGQLHLKGIQRQEMGWYLCIASNGFPPAVSKRYPVNVHFKPLIKVFHQLVEAPANSDVVLHCSVESSPEPLNTWYGVDGIKLLPDEKHDLSEVPLNDYAYQLNLTIKRLHRDDFGSYTCSAENLLGKTEGTIRLQELYLPKTTLAPIRYTEYADKYGPKKQTDRRVKQYPFGMDDSKSTGNTGHSTSTVRRNTSNALMDPTTKKSKVSSYPAPASAPAHFPPTQLNGQNSVTSSQHCPRNYVGLILLVDVTTTADNCKSVTRRRDNSLIFRCSELTELKVLEKARSNTTVIEITDSKIPYLPGHLFARFGATLVTIDLHGSGIETIDQFAFIGLTKLEKLILWDNKLKMVPRDWFMNTYSLKTLDLSFNSIEVIDYLVFQMLPKLENFYFDYNQIKFIDYTMFAYLKNLKNVRFENNPLSWGYRAHLTWQLENQRVKYSETWENWGWMNVAIKECAESGYGEIPKDTILDCVVAKLLDFTHEIFSTETKQQKTECTDNARRLVRCMRPQNVTDNSDNETVRRILQDYTAILFPMIKSRGRFSSPIIN</sequence>
<dbReference type="Pfam" id="PF13855">
    <property type="entry name" value="LRR_8"/>
    <property type="match status" value="1"/>
</dbReference>
<evidence type="ECO:0000256" key="3">
    <source>
        <dbReference type="ARBA" id="ARBA00022614"/>
    </source>
</evidence>
<dbReference type="Pfam" id="PF13927">
    <property type="entry name" value="Ig_3"/>
    <property type="match status" value="2"/>
</dbReference>
<dbReference type="InterPro" id="IPR007110">
    <property type="entry name" value="Ig-like_dom"/>
</dbReference>
<evidence type="ECO:0000256" key="10">
    <source>
        <dbReference type="SAM" id="MobiDB-lite"/>
    </source>
</evidence>
<keyword evidence="13" id="KW-1185">Reference proteome</keyword>
<keyword evidence="9" id="KW-0393">Immunoglobulin domain</keyword>
<keyword evidence="3" id="KW-0433">Leucine-rich repeat</keyword>
<dbReference type="InterPro" id="IPR013783">
    <property type="entry name" value="Ig-like_fold"/>
</dbReference>
<dbReference type="CDD" id="cd00096">
    <property type="entry name" value="Ig"/>
    <property type="match status" value="2"/>
</dbReference>
<dbReference type="InterPro" id="IPR051170">
    <property type="entry name" value="Neural/epithelial_adhesion"/>
</dbReference>
<feature type="region of interest" description="Disordered" evidence="10">
    <location>
        <begin position="339"/>
        <end position="402"/>
    </location>
</feature>
<dbReference type="GO" id="GO:0005886">
    <property type="term" value="C:plasma membrane"/>
    <property type="evidence" value="ECO:0007669"/>
    <property type="project" value="UniProtKB-SubCell"/>
</dbReference>
<dbReference type="SMART" id="SM00409">
    <property type="entry name" value="IG"/>
    <property type="match status" value="3"/>
</dbReference>
<protein>
    <submittedName>
        <fullName evidence="12">Lachesin</fullName>
    </submittedName>
</protein>
<dbReference type="InterPro" id="IPR013098">
    <property type="entry name" value="Ig_I-set"/>
</dbReference>
<evidence type="ECO:0000256" key="1">
    <source>
        <dbReference type="ARBA" id="ARBA00004236"/>
    </source>
</evidence>
<feature type="domain" description="Ig-like" evidence="11">
    <location>
        <begin position="8"/>
        <end position="101"/>
    </location>
</feature>
<dbReference type="Gene3D" id="2.60.40.10">
    <property type="entry name" value="Immunoglobulins"/>
    <property type="match status" value="3"/>
</dbReference>
<dbReference type="PANTHER" id="PTHR12231">
    <property type="entry name" value="CTX-RELATED TYPE I TRANSMEMBRANE PROTEIN"/>
    <property type="match status" value="1"/>
</dbReference>
<comment type="subcellular location">
    <subcellularLocation>
        <location evidence="1">Cell membrane</location>
    </subcellularLocation>
</comment>
<dbReference type="InterPro" id="IPR001611">
    <property type="entry name" value="Leu-rich_rpt"/>
</dbReference>
<keyword evidence="5" id="KW-0677">Repeat</keyword>
<dbReference type="FunFam" id="2.60.40.10:FF:000328">
    <property type="entry name" value="CLUMA_CG000981, isoform A"/>
    <property type="match status" value="1"/>
</dbReference>
<evidence type="ECO:0000259" key="11">
    <source>
        <dbReference type="PROSITE" id="PS50835"/>
    </source>
</evidence>
<reference evidence="12 13" key="1">
    <citation type="submission" date="2015-07" db="EMBL/GenBank/DDBJ databases">
        <title>The genome of Dufourea novaeangliae.</title>
        <authorList>
            <person name="Pan H."/>
            <person name="Kapheim K."/>
        </authorList>
    </citation>
    <scope>NUCLEOTIDE SEQUENCE [LARGE SCALE GENOMIC DNA]</scope>
    <source>
        <strain evidence="12">0120121106</strain>
        <tissue evidence="12">Whole body</tissue>
    </source>
</reference>
<evidence type="ECO:0000313" key="13">
    <source>
        <dbReference type="Proteomes" id="UP000076502"/>
    </source>
</evidence>
<evidence type="ECO:0000256" key="2">
    <source>
        <dbReference type="ARBA" id="ARBA00022475"/>
    </source>
</evidence>
<feature type="compositionally biased region" description="Low complexity" evidence="10">
    <location>
        <begin position="376"/>
        <end position="387"/>
    </location>
</feature>
<evidence type="ECO:0000313" key="12">
    <source>
        <dbReference type="EMBL" id="KZC07628.1"/>
    </source>
</evidence>
<gene>
    <name evidence="12" type="ORF">WN55_08400</name>
</gene>
<organism evidence="12 13">
    <name type="scientific">Dufourea novaeangliae</name>
    <name type="common">Sweat bee</name>
    <dbReference type="NCBI Taxonomy" id="178035"/>
    <lineage>
        <taxon>Eukaryota</taxon>
        <taxon>Metazoa</taxon>
        <taxon>Ecdysozoa</taxon>
        <taxon>Arthropoda</taxon>
        <taxon>Hexapoda</taxon>
        <taxon>Insecta</taxon>
        <taxon>Pterygota</taxon>
        <taxon>Neoptera</taxon>
        <taxon>Endopterygota</taxon>
        <taxon>Hymenoptera</taxon>
        <taxon>Apocrita</taxon>
        <taxon>Aculeata</taxon>
        <taxon>Apoidea</taxon>
        <taxon>Anthophila</taxon>
        <taxon>Halictidae</taxon>
        <taxon>Rophitinae</taxon>
        <taxon>Dufourea</taxon>
    </lineage>
</organism>
<feature type="compositionally biased region" description="Polar residues" evidence="10">
    <location>
        <begin position="347"/>
        <end position="365"/>
    </location>
</feature>
<dbReference type="AlphaFoldDB" id="A0A154P8T4"/>
<keyword evidence="8" id="KW-0325">Glycoprotein</keyword>
<feature type="domain" description="Ig-like" evidence="11">
    <location>
        <begin position="110"/>
        <end position="205"/>
    </location>
</feature>
<dbReference type="InterPro" id="IPR003591">
    <property type="entry name" value="Leu-rich_rpt_typical-subtyp"/>
</dbReference>
<dbReference type="InterPro" id="IPR003599">
    <property type="entry name" value="Ig_sub"/>
</dbReference>
<proteinExistence type="predicted"/>
<dbReference type="Gene3D" id="3.80.10.10">
    <property type="entry name" value="Ribonuclease Inhibitor"/>
    <property type="match status" value="1"/>
</dbReference>
<dbReference type="SUPFAM" id="SSF52058">
    <property type="entry name" value="L domain-like"/>
    <property type="match status" value="1"/>
</dbReference>
<keyword evidence="7" id="KW-1015">Disulfide bond</keyword>
<dbReference type="PROSITE" id="PS50835">
    <property type="entry name" value="IG_LIKE"/>
    <property type="match status" value="3"/>
</dbReference>
<dbReference type="Proteomes" id="UP000076502">
    <property type="component" value="Unassembled WGS sequence"/>
</dbReference>
<keyword evidence="2" id="KW-1003">Cell membrane</keyword>
<evidence type="ECO:0000256" key="4">
    <source>
        <dbReference type="ARBA" id="ARBA00022729"/>
    </source>
</evidence>
<name>A0A154P8T4_DUFNO</name>